<dbReference type="Proteomes" id="UP000295357">
    <property type="component" value="Unassembled WGS sequence"/>
</dbReference>
<evidence type="ECO:0000313" key="2">
    <source>
        <dbReference type="EMBL" id="TDP13119.1"/>
    </source>
</evidence>
<evidence type="ECO:0008006" key="4">
    <source>
        <dbReference type="Google" id="ProtNLM"/>
    </source>
</evidence>
<keyword evidence="1" id="KW-0812">Transmembrane</keyword>
<reference evidence="2 3" key="1">
    <citation type="submission" date="2019-03" db="EMBL/GenBank/DDBJ databases">
        <title>Genomic Encyclopedia of Type Strains, Phase IV (KMG-IV): sequencing the most valuable type-strain genomes for metagenomic binning, comparative biology and taxonomic classification.</title>
        <authorList>
            <person name="Goeker M."/>
        </authorList>
    </citation>
    <scope>NUCLEOTIDE SEQUENCE [LARGE SCALE GENOMIC DNA]</scope>
    <source>
        <strain evidence="2 3">DSM 25082</strain>
    </source>
</reference>
<keyword evidence="1" id="KW-0472">Membrane</keyword>
<protein>
    <recommendedName>
        <fullName evidence="4">ABC-2 type transport system permease protein</fullName>
    </recommendedName>
</protein>
<proteinExistence type="predicted"/>
<feature type="transmembrane region" description="Helical" evidence="1">
    <location>
        <begin position="51"/>
        <end position="74"/>
    </location>
</feature>
<organism evidence="2 3">
    <name type="scientific">Roseateles asaccharophilus</name>
    <dbReference type="NCBI Taxonomy" id="582607"/>
    <lineage>
        <taxon>Bacteria</taxon>
        <taxon>Pseudomonadati</taxon>
        <taxon>Pseudomonadota</taxon>
        <taxon>Betaproteobacteria</taxon>
        <taxon>Burkholderiales</taxon>
        <taxon>Sphaerotilaceae</taxon>
        <taxon>Roseateles</taxon>
    </lineage>
</organism>
<comment type="caution">
    <text evidence="2">The sequence shown here is derived from an EMBL/GenBank/DDBJ whole genome shotgun (WGS) entry which is preliminary data.</text>
</comment>
<evidence type="ECO:0000256" key="1">
    <source>
        <dbReference type="SAM" id="Phobius"/>
    </source>
</evidence>
<dbReference type="EMBL" id="SNXE01000001">
    <property type="protein sequence ID" value="TDP13119.1"/>
    <property type="molecule type" value="Genomic_DNA"/>
</dbReference>
<dbReference type="RefSeq" id="WP_133602028.1">
    <property type="nucleotide sequence ID" value="NZ_JAUFPJ010000001.1"/>
</dbReference>
<dbReference type="AlphaFoldDB" id="A0A4R6NBF0"/>
<feature type="transmembrane region" description="Helical" evidence="1">
    <location>
        <begin position="21"/>
        <end position="39"/>
    </location>
</feature>
<name>A0A4R6NBF0_9BURK</name>
<dbReference type="OrthoDB" id="8903324at2"/>
<feature type="transmembrane region" description="Helical" evidence="1">
    <location>
        <begin position="266"/>
        <end position="287"/>
    </location>
</feature>
<feature type="transmembrane region" description="Helical" evidence="1">
    <location>
        <begin position="103"/>
        <end position="131"/>
    </location>
</feature>
<accession>A0A4R6NBF0</accession>
<keyword evidence="1" id="KW-1133">Transmembrane helix</keyword>
<keyword evidence="3" id="KW-1185">Reference proteome</keyword>
<sequence>MWTQRFKTLMLREWMQHHRGWLLLMLVPPLLFMALLPVGHVEMDEDLHPTVLADMVVSASAVLIGAIIWVTTVFQLPGLARRDQQDRSIEFWRSLPASHSESLGALLTMHVLLLPMLAVLVGSVVGLPVAAGLVLKLGGTAALAEVSWSGLLLSTLFGVVRLMLGSLLMALWLAPLLLLLMAASAWLKRLGVPVVLGVLGIGGLVLDKVYGLPIVWQLMKTQLEGALKAFMNHLSEFEHAQHSPEKLSAAAGRWAWDDGLAALGGLASPHLIGGLVLAGLCFWLLVLQRQRSH</sequence>
<gene>
    <name evidence="2" type="ORF">DFR39_101593</name>
</gene>
<feature type="transmembrane region" description="Helical" evidence="1">
    <location>
        <begin position="190"/>
        <end position="210"/>
    </location>
</feature>
<evidence type="ECO:0000313" key="3">
    <source>
        <dbReference type="Proteomes" id="UP000295357"/>
    </source>
</evidence>
<feature type="transmembrane region" description="Helical" evidence="1">
    <location>
        <begin position="151"/>
        <end position="178"/>
    </location>
</feature>